<evidence type="ECO:0000256" key="1">
    <source>
        <dbReference type="ARBA" id="ARBA00022448"/>
    </source>
</evidence>
<evidence type="ECO:0000259" key="4">
    <source>
        <dbReference type="PROSITE" id="PS50893"/>
    </source>
</evidence>
<dbReference type="InterPro" id="IPR003593">
    <property type="entry name" value="AAA+_ATPase"/>
</dbReference>
<sequence length="278" mass="30246">MISGSAISFAYGSRTVLDSVDVSVRHGEVLGLVGPNGSGKTTLLRTLYGSLVPTTGTVYLDASTLQELTARQVAQTVSVVVQETPGDLPLLVSDMVLLGRTPYRRTSGRSAESDEEIAADALERVGMLASATKGFDELSGGERQRVLIARALAQQTTHLLLDEPTNHLDVRYQHEVLDLVRSLARSSNHAVAVILHDLNLAATYCDRLLLLDHGRVVAAGTPSEVLVKEHLEPVYHIDVRRLELDDGFQLVFRAAPGRDRQLRNTDAVDPGRRTTLRP</sequence>
<dbReference type="InterPro" id="IPR017871">
    <property type="entry name" value="ABC_transporter-like_CS"/>
</dbReference>
<evidence type="ECO:0000313" key="5">
    <source>
        <dbReference type="EMBL" id="THJ65460.1"/>
    </source>
</evidence>
<gene>
    <name evidence="5" type="ORF">E8P82_11945</name>
</gene>
<keyword evidence="2" id="KW-0547">Nucleotide-binding</keyword>
<dbReference type="InterPro" id="IPR027417">
    <property type="entry name" value="P-loop_NTPase"/>
</dbReference>
<dbReference type="Proteomes" id="UP000305233">
    <property type="component" value="Unassembled WGS sequence"/>
</dbReference>
<name>A0A4S5E289_9MICC</name>
<dbReference type="Pfam" id="PF00005">
    <property type="entry name" value="ABC_tran"/>
    <property type="match status" value="1"/>
</dbReference>
<keyword evidence="1" id="KW-0813">Transport</keyword>
<protein>
    <submittedName>
        <fullName evidence="5">ABC transporter ATP-binding protein</fullName>
    </submittedName>
</protein>
<evidence type="ECO:0000313" key="6">
    <source>
        <dbReference type="Proteomes" id="UP000305233"/>
    </source>
</evidence>
<dbReference type="GO" id="GO:0016887">
    <property type="term" value="F:ATP hydrolysis activity"/>
    <property type="evidence" value="ECO:0007669"/>
    <property type="project" value="InterPro"/>
</dbReference>
<accession>A0A4S5E289</accession>
<keyword evidence="6" id="KW-1185">Reference proteome</keyword>
<dbReference type="Gene3D" id="3.40.50.300">
    <property type="entry name" value="P-loop containing nucleotide triphosphate hydrolases"/>
    <property type="match status" value="1"/>
</dbReference>
<dbReference type="PANTHER" id="PTHR42794">
    <property type="entry name" value="HEMIN IMPORT ATP-BINDING PROTEIN HMUV"/>
    <property type="match status" value="1"/>
</dbReference>
<dbReference type="InterPro" id="IPR003439">
    <property type="entry name" value="ABC_transporter-like_ATP-bd"/>
</dbReference>
<dbReference type="PANTHER" id="PTHR42794:SF2">
    <property type="entry name" value="ABC TRANSPORTER ATP-BINDING PROTEIN"/>
    <property type="match status" value="1"/>
</dbReference>
<comment type="caution">
    <text evidence="5">The sequence shown here is derived from an EMBL/GenBank/DDBJ whole genome shotgun (WGS) entry which is preliminary data.</text>
</comment>
<dbReference type="EMBL" id="SSWH01000011">
    <property type="protein sequence ID" value="THJ65460.1"/>
    <property type="molecule type" value="Genomic_DNA"/>
</dbReference>
<evidence type="ECO:0000256" key="2">
    <source>
        <dbReference type="ARBA" id="ARBA00022741"/>
    </source>
</evidence>
<organism evidence="5 6">
    <name type="scientific">Arthrobacter echini</name>
    <dbReference type="NCBI Taxonomy" id="1529066"/>
    <lineage>
        <taxon>Bacteria</taxon>
        <taxon>Bacillati</taxon>
        <taxon>Actinomycetota</taxon>
        <taxon>Actinomycetes</taxon>
        <taxon>Micrococcales</taxon>
        <taxon>Micrococcaceae</taxon>
        <taxon>Arthrobacter</taxon>
    </lineage>
</organism>
<proteinExistence type="predicted"/>
<dbReference type="FunFam" id="3.40.50.300:FF:000134">
    <property type="entry name" value="Iron-enterobactin ABC transporter ATP-binding protein"/>
    <property type="match status" value="1"/>
</dbReference>
<reference evidence="5 6" key="1">
    <citation type="submission" date="2019-04" db="EMBL/GenBank/DDBJ databases">
        <authorList>
            <person name="Liu Q."/>
            <person name="Xin Y.-H."/>
        </authorList>
    </citation>
    <scope>NUCLEOTIDE SEQUENCE [LARGE SCALE GENOMIC DNA]</scope>
    <source>
        <strain evidence="5 6">AM23</strain>
    </source>
</reference>
<feature type="domain" description="ABC transporter" evidence="4">
    <location>
        <begin position="2"/>
        <end position="238"/>
    </location>
</feature>
<dbReference type="PROSITE" id="PS00211">
    <property type="entry name" value="ABC_TRANSPORTER_1"/>
    <property type="match status" value="1"/>
</dbReference>
<dbReference type="OrthoDB" id="5296765at2"/>
<dbReference type="RefSeq" id="WP_136455161.1">
    <property type="nucleotide sequence ID" value="NZ_SSWH01000011.1"/>
</dbReference>
<dbReference type="GO" id="GO:0005524">
    <property type="term" value="F:ATP binding"/>
    <property type="evidence" value="ECO:0007669"/>
    <property type="project" value="UniProtKB-KW"/>
</dbReference>
<dbReference type="SUPFAM" id="SSF52540">
    <property type="entry name" value="P-loop containing nucleoside triphosphate hydrolases"/>
    <property type="match status" value="1"/>
</dbReference>
<dbReference type="CDD" id="cd03214">
    <property type="entry name" value="ABC_Iron-Siderophores_B12_Hemin"/>
    <property type="match status" value="1"/>
</dbReference>
<evidence type="ECO:0000256" key="3">
    <source>
        <dbReference type="ARBA" id="ARBA00022840"/>
    </source>
</evidence>
<dbReference type="SMART" id="SM00382">
    <property type="entry name" value="AAA"/>
    <property type="match status" value="1"/>
</dbReference>
<dbReference type="AlphaFoldDB" id="A0A4S5E289"/>
<dbReference type="PROSITE" id="PS50893">
    <property type="entry name" value="ABC_TRANSPORTER_2"/>
    <property type="match status" value="1"/>
</dbReference>
<keyword evidence="3 5" id="KW-0067">ATP-binding</keyword>